<accession>A0AA87CSB5</accession>
<organism evidence="2 3">
    <name type="scientific">Providencia stuartii ATCC 25827</name>
    <dbReference type="NCBI Taxonomy" id="471874"/>
    <lineage>
        <taxon>Bacteria</taxon>
        <taxon>Pseudomonadati</taxon>
        <taxon>Pseudomonadota</taxon>
        <taxon>Gammaproteobacteria</taxon>
        <taxon>Enterobacterales</taxon>
        <taxon>Morganellaceae</taxon>
        <taxon>Providencia</taxon>
    </lineage>
</organism>
<comment type="caution">
    <text evidence="2">The sequence shown here is derived from an EMBL/GenBank/DDBJ whole genome shotgun (WGS) entry which is preliminary data.</text>
</comment>
<dbReference type="AlphaFoldDB" id="A0AA87CSB5"/>
<dbReference type="Proteomes" id="UP000004506">
    <property type="component" value="Unassembled WGS sequence"/>
</dbReference>
<name>A0AA87CSB5_PROST</name>
<keyword evidence="1" id="KW-1133">Transmembrane helix</keyword>
<evidence type="ECO:0000313" key="3">
    <source>
        <dbReference type="Proteomes" id="UP000004506"/>
    </source>
</evidence>
<sequence>MSLEILWVVQNQSLVNVVFVFSLIKGKHLTIRFIYRFNWLDDDIAT</sequence>
<evidence type="ECO:0000256" key="1">
    <source>
        <dbReference type="SAM" id="Phobius"/>
    </source>
</evidence>
<proteinExistence type="predicted"/>
<feature type="transmembrane region" description="Helical" evidence="1">
    <location>
        <begin position="6"/>
        <end position="24"/>
    </location>
</feature>
<evidence type="ECO:0000313" key="2">
    <source>
        <dbReference type="EMBL" id="EDU60692.1"/>
    </source>
</evidence>
<reference evidence="3" key="2">
    <citation type="submission" date="2008-04" db="EMBL/GenBank/DDBJ databases">
        <title>Draft genome sequence of Providencia stuartii(ATCC 25827).</title>
        <authorList>
            <person name="Sudarsanam P."/>
            <person name="Ley R."/>
            <person name="Guruge J."/>
            <person name="Turnbaugh P.J."/>
            <person name="Mahowald M."/>
            <person name="Liep D."/>
            <person name="Gordon J."/>
        </authorList>
    </citation>
    <scope>NUCLEOTIDE SEQUENCE [LARGE SCALE GENOMIC DNA]</scope>
    <source>
        <strain evidence="3">ATCC 25827</strain>
    </source>
</reference>
<dbReference type="EMBL" id="ABJD02000099">
    <property type="protein sequence ID" value="EDU60692.1"/>
    <property type="molecule type" value="Genomic_DNA"/>
</dbReference>
<protein>
    <submittedName>
        <fullName evidence="2">Uncharacterized protein</fullName>
    </submittedName>
</protein>
<keyword evidence="1" id="KW-0472">Membrane</keyword>
<keyword evidence="1" id="KW-0812">Transmembrane</keyword>
<reference evidence="2 3" key="3">
    <citation type="submission" date="2008-05" db="EMBL/GenBank/DDBJ databases">
        <authorList>
            <person name="Fulton L."/>
            <person name="Clifton S."/>
            <person name="Fulton B."/>
            <person name="Xu J."/>
            <person name="Minx P."/>
            <person name="Pepin K.H."/>
            <person name="Johnson M."/>
            <person name="Thiruvilangam P."/>
            <person name="Bhonagiri V."/>
            <person name="Nash W.E."/>
            <person name="Mardis E.R."/>
            <person name="Wilson R.K."/>
        </authorList>
    </citation>
    <scope>NUCLEOTIDE SEQUENCE [LARGE SCALE GENOMIC DNA]</scope>
    <source>
        <strain evidence="2 3">ATCC 25827</strain>
    </source>
</reference>
<gene>
    <name evidence="2" type="ORF">PROSTU_01226</name>
</gene>
<reference evidence="3" key="1">
    <citation type="submission" date="2008-04" db="EMBL/GenBank/DDBJ databases">
        <title>Draft genome sequence of Providencia stuartii (ATCC 25827).</title>
        <authorList>
            <person name="Sudarsanam P."/>
            <person name="Ley R."/>
            <person name="Guruge J."/>
            <person name="Turnbaugh P.J."/>
            <person name="Mahowald M."/>
            <person name="Liep D."/>
            <person name="Gordon J."/>
        </authorList>
    </citation>
    <scope>NUCLEOTIDE SEQUENCE [LARGE SCALE GENOMIC DNA]</scope>
    <source>
        <strain evidence="3">ATCC 25827</strain>
    </source>
</reference>